<evidence type="ECO:0000313" key="5">
    <source>
        <dbReference type="EMBL" id="KKP65263.1"/>
    </source>
</evidence>
<sequence>MKKLSTITLLLLTAFLPSFIFAQEEEILEENEIIEETDTISPDSPFYFLTEMFEDVQLLLTFDEEKKVQKALEFAQKKLNGMENLNGEEDPKIMERLEKRFEKLVENAERFSQDEDAMQEDSLEKIEQIRERHLNVLNTVLEKAPEGQAQESLQKVIDKTVEKYNAKDAKVKTNNKGGVDKDREDGIEEDDETEEENEEEEVD</sequence>
<evidence type="ECO:0000256" key="2">
    <source>
        <dbReference type="SAM" id="MobiDB-lite"/>
    </source>
</evidence>
<evidence type="ECO:0000256" key="3">
    <source>
        <dbReference type="SAM" id="SignalP"/>
    </source>
</evidence>
<dbReference type="InterPro" id="IPR043725">
    <property type="entry name" value="DUF5667"/>
</dbReference>
<evidence type="ECO:0000313" key="6">
    <source>
        <dbReference type="Proteomes" id="UP000033866"/>
    </source>
</evidence>
<gene>
    <name evidence="5" type="ORF">UR61_C0028G0008</name>
</gene>
<feature type="chain" id="PRO_5002531407" description="DUF5667 domain-containing protein" evidence="3">
    <location>
        <begin position="23"/>
        <end position="203"/>
    </location>
</feature>
<feature type="signal peptide" evidence="3">
    <location>
        <begin position="1"/>
        <end position="22"/>
    </location>
</feature>
<feature type="domain" description="DUF5667" evidence="4">
    <location>
        <begin position="40"/>
        <end position="145"/>
    </location>
</feature>
<dbReference type="Proteomes" id="UP000033866">
    <property type="component" value="Unassembled WGS sequence"/>
</dbReference>
<proteinExistence type="predicted"/>
<dbReference type="EMBL" id="LBPV01000028">
    <property type="protein sequence ID" value="KKP65263.1"/>
    <property type="molecule type" value="Genomic_DNA"/>
</dbReference>
<comment type="caution">
    <text evidence="5">The sequence shown here is derived from an EMBL/GenBank/DDBJ whole genome shotgun (WGS) entry which is preliminary data.</text>
</comment>
<feature type="compositionally biased region" description="Acidic residues" evidence="2">
    <location>
        <begin position="185"/>
        <end position="203"/>
    </location>
</feature>
<dbReference type="AlphaFoldDB" id="A0A0G0B7A8"/>
<dbReference type="Pfam" id="PF18915">
    <property type="entry name" value="DUF5667"/>
    <property type="match status" value="1"/>
</dbReference>
<name>A0A0G0B7A8_9BACT</name>
<feature type="coiled-coil region" evidence="1">
    <location>
        <begin position="65"/>
        <end position="114"/>
    </location>
</feature>
<evidence type="ECO:0000256" key="1">
    <source>
        <dbReference type="SAM" id="Coils"/>
    </source>
</evidence>
<evidence type="ECO:0000259" key="4">
    <source>
        <dbReference type="Pfam" id="PF18915"/>
    </source>
</evidence>
<protein>
    <recommendedName>
        <fullName evidence="4">DUF5667 domain-containing protein</fullName>
    </recommendedName>
</protein>
<accession>A0A0G0B7A8</accession>
<feature type="region of interest" description="Disordered" evidence="2">
    <location>
        <begin position="164"/>
        <end position="203"/>
    </location>
</feature>
<reference evidence="5 6" key="1">
    <citation type="journal article" date="2015" name="Nature">
        <title>rRNA introns, odd ribosomes, and small enigmatic genomes across a large radiation of phyla.</title>
        <authorList>
            <person name="Brown C.T."/>
            <person name="Hug L.A."/>
            <person name="Thomas B.C."/>
            <person name="Sharon I."/>
            <person name="Castelle C.J."/>
            <person name="Singh A."/>
            <person name="Wilkins M.J."/>
            <person name="Williams K.H."/>
            <person name="Banfield J.F."/>
        </authorList>
    </citation>
    <scope>NUCLEOTIDE SEQUENCE [LARGE SCALE GENOMIC DNA]</scope>
</reference>
<keyword evidence="3" id="KW-0732">Signal</keyword>
<organism evidence="5 6">
    <name type="scientific">candidate division WS6 bacterium GW2011_GWE1_34_7</name>
    <dbReference type="NCBI Taxonomy" id="1619093"/>
    <lineage>
        <taxon>Bacteria</taxon>
        <taxon>Candidatus Dojkabacteria</taxon>
    </lineage>
</organism>
<keyword evidence="1" id="KW-0175">Coiled coil</keyword>